<dbReference type="Proteomes" id="UP000807353">
    <property type="component" value="Unassembled WGS sequence"/>
</dbReference>
<feature type="compositionally biased region" description="Polar residues" evidence="1">
    <location>
        <begin position="1"/>
        <end position="17"/>
    </location>
</feature>
<dbReference type="AlphaFoldDB" id="A0A9P5YAB9"/>
<feature type="compositionally biased region" description="Basic and acidic residues" evidence="1">
    <location>
        <begin position="94"/>
        <end position="108"/>
    </location>
</feature>
<organism evidence="2 3">
    <name type="scientific">Collybia nuda</name>
    <dbReference type="NCBI Taxonomy" id="64659"/>
    <lineage>
        <taxon>Eukaryota</taxon>
        <taxon>Fungi</taxon>
        <taxon>Dikarya</taxon>
        <taxon>Basidiomycota</taxon>
        <taxon>Agaricomycotina</taxon>
        <taxon>Agaricomycetes</taxon>
        <taxon>Agaricomycetidae</taxon>
        <taxon>Agaricales</taxon>
        <taxon>Tricholomatineae</taxon>
        <taxon>Clitocybaceae</taxon>
        <taxon>Collybia</taxon>
    </lineage>
</organism>
<dbReference type="EMBL" id="MU150241">
    <property type="protein sequence ID" value="KAF9466502.1"/>
    <property type="molecule type" value="Genomic_DNA"/>
</dbReference>
<proteinExistence type="predicted"/>
<comment type="caution">
    <text evidence="2">The sequence shown here is derived from an EMBL/GenBank/DDBJ whole genome shotgun (WGS) entry which is preliminary data.</text>
</comment>
<dbReference type="OrthoDB" id="2687798at2759"/>
<evidence type="ECO:0000313" key="2">
    <source>
        <dbReference type="EMBL" id="KAF9466502.1"/>
    </source>
</evidence>
<gene>
    <name evidence="2" type="ORF">BDZ94DRAFT_1157837</name>
</gene>
<protein>
    <submittedName>
        <fullName evidence="2">Uncharacterized protein</fullName>
    </submittedName>
</protein>
<evidence type="ECO:0000256" key="1">
    <source>
        <dbReference type="SAM" id="MobiDB-lite"/>
    </source>
</evidence>
<accession>A0A9P5YAB9</accession>
<feature type="compositionally biased region" description="Basic and acidic residues" evidence="1">
    <location>
        <begin position="18"/>
        <end position="39"/>
    </location>
</feature>
<sequence>MVNSSRPSFHSTTTQASAKEKNESQGHVKDPSNAHKKDPQSQAAQSGEKARSPSNQALDAASPHEKQKPQEIGGGNKEGIGFVDQVGGQSASARHFEEKGTKNTLEDK</sequence>
<reference evidence="2" key="1">
    <citation type="submission" date="2020-11" db="EMBL/GenBank/DDBJ databases">
        <authorList>
            <consortium name="DOE Joint Genome Institute"/>
            <person name="Ahrendt S."/>
            <person name="Riley R."/>
            <person name="Andreopoulos W."/>
            <person name="Labutti K."/>
            <person name="Pangilinan J."/>
            <person name="Ruiz-Duenas F.J."/>
            <person name="Barrasa J.M."/>
            <person name="Sanchez-Garcia M."/>
            <person name="Camarero S."/>
            <person name="Miyauchi S."/>
            <person name="Serrano A."/>
            <person name="Linde D."/>
            <person name="Babiker R."/>
            <person name="Drula E."/>
            <person name="Ayuso-Fernandez I."/>
            <person name="Pacheco R."/>
            <person name="Padilla G."/>
            <person name="Ferreira P."/>
            <person name="Barriuso J."/>
            <person name="Kellner H."/>
            <person name="Castanera R."/>
            <person name="Alfaro M."/>
            <person name="Ramirez L."/>
            <person name="Pisabarro A.G."/>
            <person name="Kuo A."/>
            <person name="Tritt A."/>
            <person name="Lipzen A."/>
            <person name="He G."/>
            <person name="Yan M."/>
            <person name="Ng V."/>
            <person name="Cullen D."/>
            <person name="Martin F."/>
            <person name="Rosso M.-N."/>
            <person name="Henrissat B."/>
            <person name="Hibbett D."/>
            <person name="Martinez A.T."/>
            <person name="Grigoriev I.V."/>
        </authorList>
    </citation>
    <scope>NUCLEOTIDE SEQUENCE</scope>
    <source>
        <strain evidence="2">CBS 247.69</strain>
    </source>
</reference>
<evidence type="ECO:0000313" key="3">
    <source>
        <dbReference type="Proteomes" id="UP000807353"/>
    </source>
</evidence>
<keyword evidence="3" id="KW-1185">Reference proteome</keyword>
<feature type="region of interest" description="Disordered" evidence="1">
    <location>
        <begin position="1"/>
        <end position="108"/>
    </location>
</feature>
<name>A0A9P5YAB9_9AGAR</name>